<dbReference type="Proteomes" id="UP001172791">
    <property type="component" value="Unassembled WGS sequence"/>
</dbReference>
<dbReference type="Pfam" id="PF12172">
    <property type="entry name" value="zf-ChsH2"/>
    <property type="match status" value="1"/>
</dbReference>
<dbReference type="InterPro" id="IPR022002">
    <property type="entry name" value="ChsH2_Znr"/>
</dbReference>
<sequence length="135" mass="14925">MTTFRPLPLLTDINRFFWTSGADGKLRMQRCRGCGHWQHPAGVICSQCLSRDVAPEVLSGFGTVEAVTVNHQPWFPDVEVPYAIAIVSLPEQPGLNLTTNIVGVPPDLVKIGQRVKVVFEPVEDVFLPLFTPVTE</sequence>
<gene>
    <name evidence="3" type="ORF">DBA34_02155</name>
    <name evidence="4" type="ORF">DBB29_01120</name>
</gene>
<feature type="domain" description="ChsH2 rubredoxin-like zinc ribbon" evidence="2">
    <location>
        <begin position="18"/>
        <end position="53"/>
    </location>
</feature>
<evidence type="ECO:0000259" key="2">
    <source>
        <dbReference type="Pfam" id="PF12172"/>
    </source>
</evidence>
<evidence type="ECO:0000313" key="5">
    <source>
        <dbReference type="Proteomes" id="UP001172788"/>
    </source>
</evidence>
<proteinExistence type="predicted"/>
<dbReference type="InterPro" id="IPR002878">
    <property type="entry name" value="ChsH2_C"/>
</dbReference>
<accession>A0AAW7MHA6</accession>
<organism evidence="3 6">
    <name type="scientific">Pandoraea cepalis</name>
    <dbReference type="NCBI Taxonomy" id="2508294"/>
    <lineage>
        <taxon>Bacteria</taxon>
        <taxon>Pseudomonadati</taxon>
        <taxon>Pseudomonadota</taxon>
        <taxon>Betaproteobacteria</taxon>
        <taxon>Burkholderiales</taxon>
        <taxon>Burkholderiaceae</taxon>
        <taxon>Pandoraea</taxon>
    </lineage>
</organism>
<reference evidence="3" key="1">
    <citation type="submission" date="2018-04" db="EMBL/GenBank/DDBJ databases">
        <authorList>
            <person name="Jy Z."/>
        </authorList>
    </citation>
    <scope>NUCLEOTIDE SEQUENCE</scope>
    <source>
        <strain evidence="4">AS13</strain>
        <strain evidence="3">LA18</strain>
    </source>
</reference>
<evidence type="ECO:0000313" key="4">
    <source>
        <dbReference type="EMBL" id="MDN4576731.1"/>
    </source>
</evidence>
<dbReference type="EMBL" id="QAIC01000025">
    <property type="protein sequence ID" value="MDN4572075.1"/>
    <property type="molecule type" value="Genomic_DNA"/>
</dbReference>
<keyword evidence="5" id="KW-1185">Reference proteome</keyword>
<comment type="caution">
    <text evidence="3">The sequence shown here is derived from an EMBL/GenBank/DDBJ whole genome shotgun (WGS) entry which is preliminary data.</text>
</comment>
<evidence type="ECO:0000313" key="3">
    <source>
        <dbReference type="EMBL" id="MDN4572075.1"/>
    </source>
</evidence>
<evidence type="ECO:0000259" key="1">
    <source>
        <dbReference type="Pfam" id="PF01796"/>
    </source>
</evidence>
<dbReference type="Pfam" id="PF01796">
    <property type="entry name" value="OB_ChsH2_C"/>
    <property type="match status" value="1"/>
</dbReference>
<feature type="domain" description="ChsH2 C-terminal OB-fold" evidence="1">
    <location>
        <begin position="58"/>
        <end position="120"/>
    </location>
</feature>
<dbReference type="GO" id="GO:0003677">
    <property type="term" value="F:DNA binding"/>
    <property type="evidence" value="ECO:0007669"/>
    <property type="project" value="UniProtKB-KW"/>
</dbReference>
<protein>
    <submittedName>
        <fullName evidence="3">DNA-binding protein</fullName>
    </submittedName>
</protein>
<dbReference type="Proteomes" id="UP001172788">
    <property type="component" value="Unassembled WGS sequence"/>
</dbReference>
<name>A0AAW7MHA6_9BURK</name>
<dbReference type="GeneID" id="47015787"/>
<dbReference type="InterPro" id="IPR012340">
    <property type="entry name" value="NA-bd_OB-fold"/>
</dbReference>
<dbReference type="SUPFAM" id="SSF50249">
    <property type="entry name" value="Nucleic acid-binding proteins"/>
    <property type="match status" value="1"/>
</dbReference>
<dbReference type="EMBL" id="QAID01000024">
    <property type="protein sequence ID" value="MDN4576731.1"/>
    <property type="molecule type" value="Genomic_DNA"/>
</dbReference>
<evidence type="ECO:0000313" key="6">
    <source>
        <dbReference type="Proteomes" id="UP001172791"/>
    </source>
</evidence>
<dbReference type="Gene3D" id="6.10.30.10">
    <property type="match status" value="1"/>
</dbReference>
<dbReference type="RefSeq" id="WP_039375736.1">
    <property type="nucleotide sequence ID" value="NZ_QAIC01000025.1"/>
</dbReference>
<dbReference type="AlphaFoldDB" id="A0AAW7MHA6"/>
<dbReference type="PANTHER" id="PTHR34075:SF5">
    <property type="entry name" value="BLR3430 PROTEIN"/>
    <property type="match status" value="1"/>
</dbReference>
<dbReference type="PANTHER" id="PTHR34075">
    <property type="entry name" value="BLR3430 PROTEIN"/>
    <property type="match status" value="1"/>
</dbReference>
<keyword evidence="3" id="KW-0238">DNA-binding</keyword>
<dbReference type="InterPro" id="IPR052513">
    <property type="entry name" value="Thioester_dehydratase-like"/>
</dbReference>